<dbReference type="InterPro" id="IPR008984">
    <property type="entry name" value="SMAD_FHA_dom_sf"/>
</dbReference>
<protein>
    <submittedName>
        <fullName evidence="8">Serine/threonine protein kinase</fullName>
    </submittedName>
</protein>
<dbReference type="PROSITE" id="PS00107">
    <property type="entry name" value="PROTEIN_KINASE_ATP"/>
    <property type="match status" value="1"/>
</dbReference>
<comment type="similarity">
    <text evidence="1">Belongs to the protein kinase superfamily. CAMK Ser/Thr protein kinase family. CHEK2 subfamily.</text>
</comment>
<dbReference type="Pfam" id="PF00498">
    <property type="entry name" value="FHA"/>
    <property type="match status" value="1"/>
</dbReference>
<dbReference type="SMART" id="SM00220">
    <property type="entry name" value="S_TKc"/>
    <property type="match status" value="1"/>
</dbReference>
<dbReference type="SUPFAM" id="SSF49879">
    <property type="entry name" value="SMAD/FHA domain"/>
    <property type="match status" value="1"/>
</dbReference>
<dbReference type="SUPFAM" id="SSF56112">
    <property type="entry name" value="Protein kinase-like (PK-like)"/>
    <property type="match status" value="1"/>
</dbReference>
<keyword evidence="2 4" id="KW-0547">Nucleotide-binding</keyword>
<keyword evidence="8" id="KW-0808">Transferase</keyword>
<dbReference type="Proteomes" id="UP001378960">
    <property type="component" value="Unassembled WGS sequence"/>
</dbReference>
<proteinExistence type="inferred from homology"/>
<dbReference type="AlphaFoldDB" id="A0AAV5R812"/>
<evidence type="ECO:0000313" key="9">
    <source>
        <dbReference type="Proteomes" id="UP001378960"/>
    </source>
</evidence>
<reference evidence="8 9" key="1">
    <citation type="journal article" date="2023" name="Elife">
        <title>Identification of key yeast species and microbe-microbe interactions impacting larval growth of Drosophila in the wild.</title>
        <authorList>
            <person name="Mure A."/>
            <person name="Sugiura Y."/>
            <person name="Maeda R."/>
            <person name="Honda K."/>
            <person name="Sakurai N."/>
            <person name="Takahashi Y."/>
            <person name="Watada M."/>
            <person name="Katoh T."/>
            <person name="Gotoh A."/>
            <person name="Gotoh Y."/>
            <person name="Taniguchi I."/>
            <person name="Nakamura K."/>
            <person name="Hayashi T."/>
            <person name="Katayama T."/>
            <person name="Uemura T."/>
            <person name="Hattori Y."/>
        </authorList>
    </citation>
    <scope>NUCLEOTIDE SEQUENCE [LARGE SCALE GENOMIC DNA]</scope>
    <source>
        <strain evidence="8 9">PK-24</strain>
    </source>
</reference>
<keyword evidence="5 8" id="KW-0723">Serine/threonine-protein kinase</keyword>
<dbReference type="GO" id="GO:0005524">
    <property type="term" value="F:ATP binding"/>
    <property type="evidence" value="ECO:0007669"/>
    <property type="project" value="UniProtKB-UniRule"/>
</dbReference>
<evidence type="ECO:0000256" key="4">
    <source>
        <dbReference type="PROSITE-ProRule" id="PRU10141"/>
    </source>
</evidence>
<dbReference type="GO" id="GO:0030447">
    <property type="term" value="P:filamentous growth"/>
    <property type="evidence" value="ECO:0007669"/>
    <property type="project" value="UniProtKB-ARBA"/>
</dbReference>
<dbReference type="InterPro" id="IPR017441">
    <property type="entry name" value="Protein_kinase_ATP_BS"/>
</dbReference>
<feature type="binding site" evidence="4">
    <location>
        <position position="163"/>
    </location>
    <ligand>
        <name>ATP</name>
        <dbReference type="ChEBI" id="CHEBI:30616"/>
    </ligand>
</feature>
<keyword evidence="8" id="KW-0418">Kinase</keyword>
<evidence type="ECO:0000256" key="2">
    <source>
        <dbReference type="ARBA" id="ARBA00022741"/>
    </source>
</evidence>
<evidence type="ECO:0000259" key="6">
    <source>
        <dbReference type="PROSITE" id="PS50006"/>
    </source>
</evidence>
<gene>
    <name evidence="8" type="ORF">DAPK24_043070</name>
</gene>
<keyword evidence="3 4" id="KW-0067">ATP-binding</keyword>
<dbReference type="Gene3D" id="1.10.510.10">
    <property type="entry name" value="Transferase(Phosphotransferase) domain 1"/>
    <property type="match status" value="1"/>
</dbReference>
<dbReference type="PROSITE" id="PS00108">
    <property type="entry name" value="PROTEIN_KINASE_ST"/>
    <property type="match status" value="1"/>
</dbReference>
<evidence type="ECO:0000256" key="3">
    <source>
        <dbReference type="ARBA" id="ARBA00022840"/>
    </source>
</evidence>
<dbReference type="Gene3D" id="2.60.200.20">
    <property type="match status" value="1"/>
</dbReference>
<dbReference type="PROSITE" id="PS50011">
    <property type="entry name" value="PROTEIN_KINASE_DOM"/>
    <property type="match status" value="1"/>
</dbReference>
<dbReference type="EMBL" id="BTGB01000009">
    <property type="protein sequence ID" value="GMM47709.1"/>
    <property type="molecule type" value="Genomic_DNA"/>
</dbReference>
<name>A0AAV5R812_PICKL</name>
<dbReference type="GO" id="GO:0004674">
    <property type="term" value="F:protein serine/threonine kinase activity"/>
    <property type="evidence" value="ECO:0007669"/>
    <property type="project" value="UniProtKB-KW"/>
</dbReference>
<evidence type="ECO:0000259" key="7">
    <source>
        <dbReference type="PROSITE" id="PS50011"/>
    </source>
</evidence>
<comment type="caution">
    <text evidence="8">The sequence shown here is derived from an EMBL/GenBank/DDBJ whole genome shotgun (WGS) entry which is preliminary data.</text>
</comment>
<dbReference type="SMART" id="SM00240">
    <property type="entry name" value="FHA"/>
    <property type="match status" value="1"/>
</dbReference>
<evidence type="ECO:0000313" key="8">
    <source>
        <dbReference type="EMBL" id="GMM47709.1"/>
    </source>
</evidence>
<feature type="domain" description="Protein kinase" evidence="7">
    <location>
        <begin position="130"/>
        <end position="409"/>
    </location>
</feature>
<dbReference type="InterPro" id="IPR011009">
    <property type="entry name" value="Kinase-like_dom_sf"/>
</dbReference>
<dbReference type="InterPro" id="IPR008271">
    <property type="entry name" value="Ser/Thr_kinase_AS"/>
</dbReference>
<dbReference type="InterPro" id="IPR000719">
    <property type="entry name" value="Prot_kinase_dom"/>
</dbReference>
<evidence type="ECO:0000256" key="1">
    <source>
        <dbReference type="ARBA" id="ARBA00005575"/>
    </source>
</evidence>
<keyword evidence="9" id="KW-1185">Reference proteome</keyword>
<feature type="domain" description="FHA" evidence="6">
    <location>
        <begin position="22"/>
        <end position="88"/>
    </location>
</feature>
<dbReference type="PANTHER" id="PTHR24347">
    <property type="entry name" value="SERINE/THREONINE-PROTEIN KINASE"/>
    <property type="match status" value="1"/>
</dbReference>
<dbReference type="PROSITE" id="PS50006">
    <property type="entry name" value="FHA_DOMAIN"/>
    <property type="match status" value="1"/>
</dbReference>
<dbReference type="CDD" id="cd22670">
    <property type="entry name" value="FHA_MEK1-like"/>
    <property type="match status" value="1"/>
</dbReference>
<sequence length="425" mass="47157">MKALAHISNIDIDIPLYANIVVAFGRGDGGNLKNGKHLPRVQRIVIDDMRLSATHFYIWIVQFDSTLDGVCYIQDVSKNGTYVNGDKVGNGRYTILRHGDCISIGDTVFEFELVGGVKKTEVCKRVGHWSILDDVIGIGTFGQVQIAINNKDKGYYAVKRIKKSTNKGVDAEYSLLRRLKHENIVKVTDDTAIENCIFQELAIGGDLFSYLSQEGCDEGSTLHGLPEPEAIFALFQICQGLLYLHKNGIVHRDLKLDNIFVMGAPISYPRLAIGDFGIARDIKECHGRMKTMVGTAEYAAPEILLPRENSKLEDNNFATSITSITAKTYTSKVDVWSVGVIAHILFTGISPFYGSTLDEMRDRTERGVGSLTNWATDTSPTGQEFVKETLAVDANKRPSVEQMVHHKVFDHGGRSVIMARIKRKV</sequence>
<evidence type="ECO:0000256" key="5">
    <source>
        <dbReference type="RuleBase" id="RU000304"/>
    </source>
</evidence>
<dbReference type="InterPro" id="IPR000253">
    <property type="entry name" value="FHA_dom"/>
</dbReference>
<accession>A0AAV5R812</accession>
<dbReference type="Pfam" id="PF00069">
    <property type="entry name" value="Pkinase"/>
    <property type="match status" value="1"/>
</dbReference>
<organism evidence="8 9">
    <name type="scientific">Pichia kluyveri</name>
    <name type="common">Yeast</name>
    <dbReference type="NCBI Taxonomy" id="36015"/>
    <lineage>
        <taxon>Eukaryota</taxon>
        <taxon>Fungi</taxon>
        <taxon>Dikarya</taxon>
        <taxon>Ascomycota</taxon>
        <taxon>Saccharomycotina</taxon>
        <taxon>Pichiomycetes</taxon>
        <taxon>Pichiales</taxon>
        <taxon>Pichiaceae</taxon>
        <taxon>Pichia</taxon>
    </lineage>
</organism>